<dbReference type="InterPro" id="IPR036291">
    <property type="entry name" value="NAD(P)-bd_dom_sf"/>
</dbReference>
<dbReference type="KEGG" id="mrr:Moror_10633"/>
<evidence type="ECO:0000256" key="1">
    <source>
        <dbReference type="ARBA" id="ARBA00006484"/>
    </source>
</evidence>
<name>V2WXZ3_MONRO</name>
<dbReference type="PANTHER" id="PTHR43008">
    <property type="entry name" value="BENZIL REDUCTASE"/>
    <property type="match status" value="1"/>
</dbReference>
<dbReference type="AlphaFoldDB" id="V2WXZ3"/>
<keyword evidence="2" id="KW-0560">Oxidoreductase</keyword>
<evidence type="ECO:0000313" key="4">
    <source>
        <dbReference type="EMBL" id="ESK91713.1"/>
    </source>
</evidence>
<dbReference type="Pfam" id="PF00106">
    <property type="entry name" value="adh_short"/>
    <property type="match status" value="1"/>
</dbReference>
<dbReference type="InterPro" id="IPR002347">
    <property type="entry name" value="SDR_fam"/>
</dbReference>
<dbReference type="OrthoDB" id="1669814at2759"/>
<organism evidence="4 5">
    <name type="scientific">Moniliophthora roreri (strain MCA 2997)</name>
    <name type="common">Cocoa frosty pod rot fungus</name>
    <name type="synonym">Crinipellis roreri</name>
    <dbReference type="NCBI Taxonomy" id="1381753"/>
    <lineage>
        <taxon>Eukaryota</taxon>
        <taxon>Fungi</taxon>
        <taxon>Dikarya</taxon>
        <taxon>Basidiomycota</taxon>
        <taxon>Agaricomycotina</taxon>
        <taxon>Agaricomycetes</taxon>
        <taxon>Agaricomycetidae</taxon>
        <taxon>Agaricales</taxon>
        <taxon>Marasmiineae</taxon>
        <taxon>Marasmiaceae</taxon>
        <taxon>Moniliophthora</taxon>
    </lineage>
</organism>
<gene>
    <name evidence="4" type="ORF">Moror_10633</name>
</gene>
<dbReference type="GO" id="GO:0016616">
    <property type="term" value="F:oxidoreductase activity, acting on the CH-OH group of donors, NAD or NADP as acceptor"/>
    <property type="evidence" value="ECO:0007669"/>
    <property type="project" value="UniProtKB-ARBA"/>
</dbReference>
<accession>V2WXZ3</accession>
<feature type="region of interest" description="Disordered" evidence="3">
    <location>
        <begin position="1"/>
        <end position="24"/>
    </location>
</feature>
<dbReference type="Proteomes" id="UP000017559">
    <property type="component" value="Unassembled WGS sequence"/>
</dbReference>
<proteinExistence type="inferred from homology"/>
<dbReference type="EMBL" id="AWSO01000326">
    <property type="protein sequence ID" value="ESK91713.1"/>
    <property type="molecule type" value="Genomic_DNA"/>
</dbReference>
<protein>
    <submittedName>
        <fullName evidence="4">Short chain</fullName>
    </submittedName>
</protein>
<evidence type="ECO:0000256" key="3">
    <source>
        <dbReference type="SAM" id="MobiDB-lite"/>
    </source>
</evidence>
<evidence type="ECO:0000256" key="2">
    <source>
        <dbReference type="ARBA" id="ARBA00023002"/>
    </source>
</evidence>
<evidence type="ECO:0000313" key="5">
    <source>
        <dbReference type="Proteomes" id="UP000017559"/>
    </source>
</evidence>
<dbReference type="PRINTS" id="PR00081">
    <property type="entry name" value="GDHRDH"/>
</dbReference>
<comment type="caution">
    <text evidence="4">The sequence shown here is derived from an EMBL/GenBank/DDBJ whole genome shotgun (WGS) entry which is preliminary data.</text>
</comment>
<dbReference type="Gene3D" id="3.40.50.720">
    <property type="entry name" value="NAD(P)-binding Rossmann-like Domain"/>
    <property type="match status" value="1"/>
</dbReference>
<dbReference type="STRING" id="1381753.V2WXZ3"/>
<dbReference type="PANTHER" id="PTHR43008:SF4">
    <property type="entry name" value="CHAIN DEHYDROGENASE, PUTATIVE (AFU_ORTHOLOGUE AFUA_4G08710)-RELATED"/>
    <property type="match status" value="1"/>
</dbReference>
<reference evidence="4 5" key="1">
    <citation type="journal article" date="2014" name="BMC Genomics">
        <title>Genome and secretome analysis of the hemibiotrophic fungal pathogen, Moniliophthora roreri, which causes frosty pod rot disease of cacao: mechanisms of the biotrophic and necrotrophic phases.</title>
        <authorList>
            <person name="Meinhardt L.W."/>
            <person name="Costa G.G.L."/>
            <person name="Thomazella D.P.T."/>
            <person name="Teixeira P.J.P.L."/>
            <person name="Carazzolle M.F."/>
            <person name="Schuster S.C."/>
            <person name="Carlson J.E."/>
            <person name="Guiltinan M.J."/>
            <person name="Mieczkowski P."/>
            <person name="Farmer A."/>
            <person name="Ramaraj T."/>
            <person name="Crozier J."/>
            <person name="Davis R.E."/>
            <person name="Shao J."/>
            <person name="Melnick R.L."/>
            <person name="Pereira G.A.G."/>
            <person name="Bailey B.A."/>
        </authorList>
    </citation>
    <scope>NUCLEOTIDE SEQUENCE [LARGE SCALE GENOMIC DNA]</scope>
    <source>
        <strain evidence="4 5">MCA 2997</strain>
    </source>
</reference>
<keyword evidence="5" id="KW-1185">Reference proteome</keyword>
<comment type="similarity">
    <text evidence="1">Belongs to the short-chain dehydrogenases/reductases (SDR) family.</text>
</comment>
<dbReference type="HOGENOM" id="CLU_1594993_0_0_1"/>
<sequence>MAVVISSPANDVVRPPSPSHETQAILDNPTVPRLASIVTGGARGLGITLVAALLEGRIQCVLPRYPPVNITQPELVDKVIREIEKEAPENVRVLVAATGIQQECPAIDYKAEDMKKIMDAKLLVHSSSLRLQMLRHCFGGSIILTASMSGSPIQSKPRPELHSIQLI</sequence>
<dbReference type="GO" id="GO:0050664">
    <property type="term" value="F:oxidoreductase activity, acting on NAD(P)H, oxygen as acceptor"/>
    <property type="evidence" value="ECO:0007669"/>
    <property type="project" value="TreeGrafter"/>
</dbReference>
<dbReference type="SUPFAM" id="SSF51735">
    <property type="entry name" value="NAD(P)-binding Rossmann-fold domains"/>
    <property type="match status" value="1"/>
</dbReference>